<comment type="caution">
    <text evidence="1">The sequence shown here is derived from an EMBL/GenBank/DDBJ whole genome shotgun (WGS) entry which is preliminary data.</text>
</comment>
<organism evidence="1 2">
    <name type="scientific">Bacillus cereus</name>
    <dbReference type="NCBI Taxonomy" id="1396"/>
    <lineage>
        <taxon>Bacteria</taxon>
        <taxon>Bacillati</taxon>
        <taxon>Bacillota</taxon>
        <taxon>Bacilli</taxon>
        <taxon>Bacillales</taxon>
        <taxon>Bacillaceae</taxon>
        <taxon>Bacillus</taxon>
        <taxon>Bacillus cereus group</taxon>
    </lineage>
</organism>
<dbReference type="Gene3D" id="1.10.3800.10">
    <property type="entry name" value="ADP-ribosylation domain"/>
    <property type="match status" value="1"/>
</dbReference>
<gene>
    <name evidence="1" type="ORF">B4077_2336</name>
</gene>
<dbReference type="RefSeq" id="WP_046954325.1">
    <property type="nucleotide sequence ID" value="NZ_LCYI01000012.1"/>
</dbReference>
<dbReference type="Proteomes" id="UP000035214">
    <property type="component" value="Unassembled WGS sequence"/>
</dbReference>
<dbReference type="InterPro" id="IPR018840">
    <property type="entry name" value="DUF2441"/>
</dbReference>
<dbReference type="PATRIC" id="fig|1396.428.peg.2031"/>
<reference evidence="1 2" key="1">
    <citation type="submission" date="2015-04" db="EMBL/GenBank/DDBJ databases">
        <title>Draft Genome Sequences of Eight Spore-Forming Food Isolates of Bacillus cereus Genome sequencing.</title>
        <authorList>
            <person name="Krawcyk A.O."/>
            <person name="de Jong A."/>
            <person name="Eijlander R.T."/>
            <person name="Berendsen E.M."/>
            <person name="Holsappel S."/>
            <person name="Wells-Bennik M."/>
            <person name="Kuipers O.P."/>
        </authorList>
    </citation>
    <scope>NUCLEOTIDE SEQUENCE [LARGE SCALE GENOMIC DNA]</scope>
    <source>
        <strain evidence="1 2">B4077</strain>
    </source>
</reference>
<dbReference type="SUPFAM" id="SSF56399">
    <property type="entry name" value="ADP-ribosylation"/>
    <property type="match status" value="1"/>
</dbReference>
<accession>A0A0G8F5A5</accession>
<evidence type="ECO:0000313" key="2">
    <source>
        <dbReference type="Proteomes" id="UP000035214"/>
    </source>
</evidence>
<dbReference type="EMBL" id="LCYI01000012">
    <property type="protein sequence ID" value="KLA31590.1"/>
    <property type="molecule type" value="Genomic_DNA"/>
</dbReference>
<evidence type="ECO:0008006" key="3">
    <source>
        <dbReference type="Google" id="ProtNLM"/>
    </source>
</evidence>
<protein>
    <recommendedName>
        <fullName evidence="3">DUF2441 domain-containing protein</fullName>
    </recommendedName>
</protein>
<proteinExistence type="predicted"/>
<dbReference type="Pfam" id="PF10386">
    <property type="entry name" value="DUF2441"/>
    <property type="match status" value="1"/>
</dbReference>
<sequence>MDKQEFFAYHIVTKKKMNIGQIIHFDKNQTNTLFHFFFEREHLNSNGEDSMQILKEHYTNEELHINNENAKVVMNYMDQTIRAVRETIVEMVRLQEFPEYPSRLSCLYAAKSYEDALKWKALFDSYNREVLQIVKLRVIGHCFEGDGNLLPKEDGIPFSQKIEQAREYWKGTVNNELLELLINGKIEVVEITDDFSKIHI</sequence>
<evidence type="ECO:0000313" key="1">
    <source>
        <dbReference type="EMBL" id="KLA31590.1"/>
    </source>
</evidence>
<dbReference type="AlphaFoldDB" id="A0A0G8F5A5"/>
<name>A0A0G8F5A5_BACCE</name>
<dbReference type="Gene3D" id="3.20.170.10">
    <property type="entry name" value="ADP-ribosylation domain"/>
    <property type="match status" value="1"/>
</dbReference>